<dbReference type="Proteomes" id="UP000305948">
    <property type="component" value="Unassembled WGS sequence"/>
</dbReference>
<reference evidence="1 2" key="1">
    <citation type="journal article" date="2019" name="Nat. Ecol. Evol.">
        <title>Megaphylogeny resolves global patterns of mushroom evolution.</title>
        <authorList>
            <person name="Varga T."/>
            <person name="Krizsan K."/>
            <person name="Foldi C."/>
            <person name="Dima B."/>
            <person name="Sanchez-Garcia M."/>
            <person name="Sanchez-Ramirez S."/>
            <person name="Szollosi G.J."/>
            <person name="Szarkandi J.G."/>
            <person name="Papp V."/>
            <person name="Albert L."/>
            <person name="Andreopoulos W."/>
            <person name="Angelini C."/>
            <person name="Antonin V."/>
            <person name="Barry K.W."/>
            <person name="Bougher N.L."/>
            <person name="Buchanan P."/>
            <person name="Buyck B."/>
            <person name="Bense V."/>
            <person name="Catcheside P."/>
            <person name="Chovatia M."/>
            <person name="Cooper J."/>
            <person name="Damon W."/>
            <person name="Desjardin D."/>
            <person name="Finy P."/>
            <person name="Geml J."/>
            <person name="Haridas S."/>
            <person name="Hughes K."/>
            <person name="Justo A."/>
            <person name="Karasinski D."/>
            <person name="Kautmanova I."/>
            <person name="Kiss B."/>
            <person name="Kocsube S."/>
            <person name="Kotiranta H."/>
            <person name="LaButti K.M."/>
            <person name="Lechner B.E."/>
            <person name="Liimatainen K."/>
            <person name="Lipzen A."/>
            <person name="Lukacs Z."/>
            <person name="Mihaltcheva S."/>
            <person name="Morgado L.N."/>
            <person name="Niskanen T."/>
            <person name="Noordeloos M.E."/>
            <person name="Ohm R.A."/>
            <person name="Ortiz-Santana B."/>
            <person name="Ovrebo C."/>
            <person name="Racz N."/>
            <person name="Riley R."/>
            <person name="Savchenko A."/>
            <person name="Shiryaev A."/>
            <person name="Soop K."/>
            <person name="Spirin V."/>
            <person name="Szebenyi C."/>
            <person name="Tomsovsky M."/>
            <person name="Tulloss R.E."/>
            <person name="Uehling J."/>
            <person name="Grigoriev I.V."/>
            <person name="Vagvolgyi C."/>
            <person name="Papp T."/>
            <person name="Martin F.M."/>
            <person name="Miettinen O."/>
            <person name="Hibbett D.S."/>
            <person name="Nagy L.G."/>
        </authorList>
    </citation>
    <scope>NUCLEOTIDE SEQUENCE [LARGE SCALE GENOMIC DNA]</scope>
    <source>
        <strain evidence="1 2">OMC1185</strain>
    </source>
</reference>
<accession>A0A5C3MT71</accession>
<dbReference type="AlphaFoldDB" id="A0A5C3MT71"/>
<dbReference type="OrthoDB" id="2730545at2759"/>
<sequence>MNRYILCGRCIIPPGEHWYDYCGARHIVDIDEILHILFAWPKKQHKKLVFLRKLTSRDLPCMLWAEDAQCYVYRVATALFHQQINSYVCPSGLYLYVFTRGAICLDKACMGLY</sequence>
<organism evidence="1 2">
    <name type="scientific">Heliocybe sulcata</name>
    <dbReference type="NCBI Taxonomy" id="5364"/>
    <lineage>
        <taxon>Eukaryota</taxon>
        <taxon>Fungi</taxon>
        <taxon>Dikarya</taxon>
        <taxon>Basidiomycota</taxon>
        <taxon>Agaricomycotina</taxon>
        <taxon>Agaricomycetes</taxon>
        <taxon>Gloeophyllales</taxon>
        <taxon>Gloeophyllaceae</taxon>
        <taxon>Heliocybe</taxon>
    </lineage>
</organism>
<evidence type="ECO:0000313" key="1">
    <source>
        <dbReference type="EMBL" id="TFK46978.1"/>
    </source>
</evidence>
<name>A0A5C3MT71_9AGAM</name>
<evidence type="ECO:0000313" key="2">
    <source>
        <dbReference type="Proteomes" id="UP000305948"/>
    </source>
</evidence>
<gene>
    <name evidence="1" type="ORF">OE88DRAFT_1773995</name>
</gene>
<protein>
    <submittedName>
        <fullName evidence="1">Uncharacterized protein</fullName>
    </submittedName>
</protein>
<keyword evidence="2" id="KW-1185">Reference proteome</keyword>
<proteinExistence type="predicted"/>
<dbReference type="EMBL" id="ML213526">
    <property type="protein sequence ID" value="TFK46978.1"/>
    <property type="molecule type" value="Genomic_DNA"/>
</dbReference>